<evidence type="ECO:0000256" key="2">
    <source>
        <dbReference type="ARBA" id="ARBA00006275"/>
    </source>
</evidence>
<comment type="similarity">
    <text evidence="2">Belongs to the SusD family.</text>
</comment>
<dbReference type="RefSeq" id="WP_106134937.1">
    <property type="nucleotide sequence ID" value="NZ_PVTR01000011.1"/>
</dbReference>
<comment type="subcellular location">
    <subcellularLocation>
        <location evidence="1">Cell outer membrane</location>
    </subcellularLocation>
</comment>
<evidence type="ECO:0000256" key="1">
    <source>
        <dbReference type="ARBA" id="ARBA00004442"/>
    </source>
</evidence>
<keyword evidence="5" id="KW-0998">Cell outer membrane</keyword>
<feature type="domain" description="SusD-like N-terminal" evidence="7">
    <location>
        <begin position="84"/>
        <end position="224"/>
    </location>
</feature>
<keyword evidence="9" id="KW-1185">Reference proteome</keyword>
<dbReference type="GO" id="GO:0009279">
    <property type="term" value="C:cell outer membrane"/>
    <property type="evidence" value="ECO:0007669"/>
    <property type="project" value="UniProtKB-SubCell"/>
</dbReference>
<accession>A0A2T0WGD5</accession>
<dbReference type="Proteomes" id="UP000238157">
    <property type="component" value="Unassembled WGS sequence"/>
</dbReference>
<dbReference type="SUPFAM" id="SSF48452">
    <property type="entry name" value="TPR-like"/>
    <property type="match status" value="1"/>
</dbReference>
<dbReference type="InterPro" id="IPR011990">
    <property type="entry name" value="TPR-like_helical_dom_sf"/>
</dbReference>
<evidence type="ECO:0000256" key="4">
    <source>
        <dbReference type="ARBA" id="ARBA00023136"/>
    </source>
</evidence>
<dbReference type="OrthoDB" id="691907at2"/>
<dbReference type="PROSITE" id="PS51257">
    <property type="entry name" value="PROKAR_LIPOPROTEIN"/>
    <property type="match status" value="1"/>
</dbReference>
<dbReference type="Gene3D" id="1.25.40.390">
    <property type="match status" value="1"/>
</dbReference>
<dbReference type="Pfam" id="PF07980">
    <property type="entry name" value="SusD_RagB"/>
    <property type="match status" value="1"/>
</dbReference>
<comment type="caution">
    <text evidence="8">The sequence shown here is derived from an EMBL/GenBank/DDBJ whole genome shotgun (WGS) entry which is preliminary data.</text>
</comment>
<dbReference type="Pfam" id="PF14322">
    <property type="entry name" value="SusD-like_3"/>
    <property type="match status" value="1"/>
</dbReference>
<feature type="domain" description="RagB/SusD" evidence="6">
    <location>
        <begin position="265"/>
        <end position="507"/>
    </location>
</feature>
<dbReference type="EMBL" id="PVTR01000011">
    <property type="protein sequence ID" value="PRY85770.1"/>
    <property type="molecule type" value="Genomic_DNA"/>
</dbReference>
<sequence length="507" mass="57171">MKYRILLTATLILIGFVSCDEERLEPVNPNELSVETFFVSGPQLEAGVNSVYAALQGLDLYIREYFFLQDLLSDDVESGGGQLEAHRNQVAQGVIDPSNPLIISNWRGWYRVIHRANIVIDNADNATEEITENLRTRILGEAYFLRGWAYYELGSLWGGVPLMTEMATSVNSALPRSSQEETYQQAISDLNEAINRLPSKNEYSNADLGRATSGAAQAMLARVHMFKGDFAAAKPLLENIVNSGLYSLVDRYLDNFEEENENNAESLFEVQFTRDFGDANVWDGDGSGISFTTFRGQEYSPTAWRNLIPNTSLVNAFEKEANGAAKDDPRFSYNFYVVGDTYNNGNNVLTPDGVQGDNSKPSWRKYTMIYKQSAENMQSGINFRVIRYAEVLLMLAEVENELGNTAGALPYLNATRERADVNMPLYPTLQYPVGTQDEMRRAIQHEKRVEFPGEQIRNRDIRRWRRMNVLDGEPLPNYSPHHDLLPLPFAEIDNNAALTNSDQNPGY</sequence>
<dbReference type="CDD" id="cd08977">
    <property type="entry name" value="SusD"/>
    <property type="match status" value="1"/>
</dbReference>
<organism evidence="8 9">
    <name type="scientific">Mongoliibacter ruber</name>
    <dbReference type="NCBI Taxonomy" id="1750599"/>
    <lineage>
        <taxon>Bacteria</taxon>
        <taxon>Pseudomonadati</taxon>
        <taxon>Bacteroidota</taxon>
        <taxon>Cytophagia</taxon>
        <taxon>Cytophagales</taxon>
        <taxon>Cyclobacteriaceae</taxon>
        <taxon>Mongoliibacter</taxon>
    </lineage>
</organism>
<keyword evidence="4" id="KW-0472">Membrane</keyword>
<name>A0A2T0WGD5_9BACT</name>
<protein>
    <submittedName>
        <fullName evidence="8">Putative outer membrane starch-binding protein</fullName>
    </submittedName>
</protein>
<proteinExistence type="inferred from homology"/>
<evidence type="ECO:0000256" key="5">
    <source>
        <dbReference type="ARBA" id="ARBA00023237"/>
    </source>
</evidence>
<dbReference type="InterPro" id="IPR033985">
    <property type="entry name" value="SusD-like_N"/>
</dbReference>
<dbReference type="AlphaFoldDB" id="A0A2T0WGD5"/>
<gene>
    <name evidence="8" type="ORF">CLW00_111113</name>
</gene>
<keyword evidence="3" id="KW-0732">Signal</keyword>
<evidence type="ECO:0000256" key="3">
    <source>
        <dbReference type="ARBA" id="ARBA00022729"/>
    </source>
</evidence>
<evidence type="ECO:0000259" key="7">
    <source>
        <dbReference type="Pfam" id="PF14322"/>
    </source>
</evidence>
<evidence type="ECO:0000259" key="6">
    <source>
        <dbReference type="Pfam" id="PF07980"/>
    </source>
</evidence>
<reference evidence="8 9" key="1">
    <citation type="submission" date="2018-03" db="EMBL/GenBank/DDBJ databases">
        <title>Genomic Encyclopedia of Archaeal and Bacterial Type Strains, Phase II (KMG-II): from individual species to whole genera.</title>
        <authorList>
            <person name="Goeker M."/>
        </authorList>
    </citation>
    <scope>NUCLEOTIDE SEQUENCE [LARGE SCALE GENOMIC DNA]</scope>
    <source>
        <strain evidence="8 9">DSM 27929</strain>
    </source>
</reference>
<evidence type="ECO:0000313" key="8">
    <source>
        <dbReference type="EMBL" id="PRY85770.1"/>
    </source>
</evidence>
<dbReference type="InterPro" id="IPR012944">
    <property type="entry name" value="SusD_RagB_dom"/>
</dbReference>
<evidence type="ECO:0000313" key="9">
    <source>
        <dbReference type="Proteomes" id="UP000238157"/>
    </source>
</evidence>